<reference evidence="2" key="1">
    <citation type="journal article" date="2020" name="Stud. Mycol.">
        <title>101 Dothideomycetes genomes: A test case for predicting lifestyles and emergence of pathogens.</title>
        <authorList>
            <person name="Haridas S."/>
            <person name="Albert R."/>
            <person name="Binder M."/>
            <person name="Bloem J."/>
            <person name="LaButti K."/>
            <person name="Salamov A."/>
            <person name="Andreopoulos B."/>
            <person name="Baker S."/>
            <person name="Barry K."/>
            <person name="Bills G."/>
            <person name="Bluhm B."/>
            <person name="Cannon C."/>
            <person name="Castanera R."/>
            <person name="Culley D."/>
            <person name="Daum C."/>
            <person name="Ezra D."/>
            <person name="Gonzalez J."/>
            <person name="Henrissat B."/>
            <person name="Kuo A."/>
            <person name="Liang C."/>
            <person name="Lipzen A."/>
            <person name="Lutzoni F."/>
            <person name="Magnuson J."/>
            <person name="Mondo S."/>
            <person name="Nolan M."/>
            <person name="Ohm R."/>
            <person name="Pangilinan J."/>
            <person name="Park H.-J."/>
            <person name="Ramirez L."/>
            <person name="Alfaro M."/>
            <person name="Sun H."/>
            <person name="Tritt A."/>
            <person name="Yoshinaga Y."/>
            <person name="Zwiers L.-H."/>
            <person name="Turgeon B."/>
            <person name="Goodwin S."/>
            <person name="Spatafora J."/>
            <person name="Crous P."/>
            <person name="Grigoriev I."/>
        </authorList>
    </citation>
    <scope>NUCLEOTIDE SEQUENCE [LARGE SCALE GENOMIC DNA]</scope>
    <source>
        <strain evidence="2">CBS 304.66</strain>
    </source>
</reference>
<dbReference type="InterPro" id="IPR047128">
    <property type="entry name" value="PhyH"/>
</dbReference>
<dbReference type="InterPro" id="IPR008775">
    <property type="entry name" value="Phytyl_CoA_dOase-like"/>
</dbReference>
<proteinExistence type="predicted"/>
<protein>
    <submittedName>
        <fullName evidence="1">Phytanoyl-CoA dioxygenase-like protein</fullName>
    </submittedName>
</protein>
<name>A0A9P4NAE4_9PLEO</name>
<dbReference type="GO" id="GO:0048244">
    <property type="term" value="F:phytanoyl-CoA dioxygenase activity"/>
    <property type="evidence" value="ECO:0007669"/>
    <property type="project" value="InterPro"/>
</dbReference>
<dbReference type="Proteomes" id="UP000800093">
    <property type="component" value="Unassembled WGS sequence"/>
</dbReference>
<organism evidence="1 2">
    <name type="scientific">Lojkania enalia</name>
    <dbReference type="NCBI Taxonomy" id="147567"/>
    <lineage>
        <taxon>Eukaryota</taxon>
        <taxon>Fungi</taxon>
        <taxon>Dikarya</taxon>
        <taxon>Ascomycota</taxon>
        <taxon>Pezizomycotina</taxon>
        <taxon>Dothideomycetes</taxon>
        <taxon>Pleosporomycetidae</taxon>
        <taxon>Pleosporales</taxon>
        <taxon>Pleosporales incertae sedis</taxon>
        <taxon>Lojkania</taxon>
    </lineage>
</organism>
<dbReference type="EMBL" id="ML986582">
    <property type="protein sequence ID" value="KAF2269551.1"/>
    <property type="molecule type" value="Genomic_DNA"/>
</dbReference>
<gene>
    <name evidence="1" type="ORF">CC78DRAFT_509050</name>
</gene>
<evidence type="ECO:0000313" key="1">
    <source>
        <dbReference type="EMBL" id="KAF2269551.1"/>
    </source>
</evidence>
<comment type="caution">
    <text evidence="1">The sequence shown here is derived from an EMBL/GenBank/DDBJ whole genome shotgun (WGS) entry which is preliminary data.</text>
</comment>
<dbReference type="Pfam" id="PF05721">
    <property type="entry name" value="PhyH"/>
    <property type="match status" value="1"/>
</dbReference>
<dbReference type="OrthoDB" id="187894at2759"/>
<accession>A0A9P4NAE4</accession>
<dbReference type="SUPFAM" id="SSF51197">
    <property type="entry name" value="Clavaminate synthase-like"/>
    <property type="match status" value="1"/>
</dbReference>
<keyword evidence="2" id="KW-1185">Reference proteome</keyword>
<dbReference type="Gene3D" id="2.60.120.620">
    <property type="entry name" value="q2cbj1_9rhob like domain"/>
    <property type="match status" value="1"/>
</dbReference>
<dbReference type="GO" id="GO:0001561">
    <property type="term" value="P:fatty acid alpha-oxidation"/>
    <property type="evidence" value="ECO:0007669"/>
    <property type="project" value="InterPro"/>
</dbReference>
<evidence type="ECO:0000313" key="2">
    <source>
        <dbReference type="Proteomes" id="UP000800093"/>
    </source>
</evidence>
<sequence>MNGTIHRSSSAKINDAAVKPIPSRLFSVDKAPSFEDFKSICSESKLVHYPLASKIETNVPIYDLPPFSSLTASQKSALQDEWYHILISGPGVFVTKNLYRSLALLEKVNTIYSNIIQQEKQNNSTKGDHFASSGQNDRIWNSFSKHCFQEADSFIEYYSNPYLPLISASWLGPHHRLTAQVNIVKSGAEPQISHRDYHLGFQTFESCSRFPKAVQVASQFLTLQGAVAHSNMPLESGPTRLLPFSQMFEDGYIAYRIQEFQDYFLEKYVSVPLQMGDGLFFNPALFHAAGRNESEGVMRSANLLQVSSAFGKPMESIDTLPLIERCWDGLMRMFKENGMSDEVKAVVGNIGEGYPFPTNLDRRVPETTGMAPESEQGILVKGLEEGLGKEAVLGVIRKMREDSRA</sequence>
<dbReference type="PANTHER" id="PTHR21308">
    <property type="entry name" value="PHYTANOYL-COA ALPHA-HYDROXYLASE"/>
    <property type="match status" value="1"/>
</dbReference>
<dbReference type="PANTHER" id="PTHR21308:SF8">
    <property type="entry name" value="PHYTANOYL-COA DIOXYGENASE FAMILY PROTEIN (AFU_ORTHOLOGUE AFUA_2G09620)"/>
    <property type="match status" value="1"/>
</dbReference>
<dbReference type="AlphaFoldDB" id="A0A9P4NAE4"/>